<dbReference type="GO" id="GO:0005737">
    <property type="term" value="C:cytoplasm"/>
    <property type="evidence" value="ECO:0007669"/>
    <property type="project" value="TreeGrafter"/>
</dbReference>
<dbReference type="Gene3D" id="1.25.40.10">
    <property type="entry name" value="Tetratricopeptide repeat domain"/>
    <property type="match status" value="2"/>
</dbReference>
<dbReference type="SUPFAM" id="SSF52540">
    <property type="entry name" value="P-loop containing nucleoside triphosphate hydrolases"/>
    <property type="match status" value="1"/>
</dbReference>
<dbReference type="PRINTS" id="PR00038">
    <property type="entry name" value="HTHLUXR"/>
</dbReference>
<dbReference type="GO" id="GO:0005524">
    <property type="term" value="F:ATP binding"/>
    <property type="evidence" value="ECO:0007669"/>
    <property type="project" value="UniProtKB-KW"/>
</dbReference>
<dbReference type="GO" id="GO:0003677">
    <property type="term" value="F:DNA binding"/>
    <property type="evidence" value="ECO:0007669"/>
    <property type="project" value="InterPro"/>
</dbReference>
<sequence>MADIFPIFGYQQIDTPINDENHVIDMLDRDTQLQALHREYDRIQNCGGKAIFITGEAGIGKSTLAENFLAGLDKTILRAIALCDPLSTPRPLGPVRDLYLAINGHPPSDANSSGFYFEQWLAQLQAMPIPPVLVIEDLHWVDERTLDWIQFVGRRIIQLPILLLCTFRDDEIYSNHPLKKALATVPASYQISLSLPALSLSAIDEMNTNSGISSQRLLSITGGNPFYLTELLNSQHSSQIPTTVADVIQSRLNSLPSEAQFLIERLACVVGVISIPLLPAISDNRDLSPVDNAIERGILEESCHGLCFRHDIVRITIYNQLKPFQRRQHERAILRALLGLPDHTPFLDSIVHYAQKTESIDTLLQFAPLAAAKAAQFGAHKEATAYLAQCKPILNHTSADIAATLLEEWAYEAGLSIHIDSEVIDARKQAIDLWQQLGRNDKVGENLRWLSRMHWYRGESQQAHSYIEQALVILEQEPASVAQANAYALRAQYHMLQDQMPEAITWANKTIALAKQFNCQEILAHALNTKGTAKMFRADLTGEADLQQSLAISLANKLDEQAARVYTNLSECLIENGELSKAEACIEQGISFDTSHDLDSWTYYLIGRKAQLKLEQSQFQEAQLIANSALRQPNQTLLMKIPAQITLARTLLRQGSPGFEKHQAQAKADALKINEPQYLAAVYLTDLEYAVIHEQQAMATTALSALLKLGALALSHRKRGEACFWAHYGDLEIPSRFTKNLPQVFDVFLGGDIQRAANLFTEQQSVYFAGWCLSLQSEPESLTQAQNLFATIGANSALGYITKHNNSTTEKISLNSASTPSTQTALHSNPPTHMPYGLTKKERLVLSLLVAGNSNSAIAEKLSRSKRTIENHVASIFSKLGCKNRVEVLLKIQSEPWIQQSTPEAVLAD</sequence>
<keyword evidence="2" id="KW-0067">ATP-binding</keyword>
<evidence type="ECO:0000313" key="5">
    <source>
        <dbReference type="Proteomes" id="UP001409585"/>
    </source>
</evidence>
<name>A0AAV3U4T8_9ALTE</name>
<dbReference type="PROSITE" id="PS50043">
    <property type="entry name" value="HTH_LUXR_2"/>
    <property type="match status" value="1"/>
</dbReference>
<dbReference type="InterPro" id="IPR011990">
    <property type="entry name" value="TPR-like_helical_dom_sf"/>
</dbReference>
<dbReference type="Proteomes" id="UP001409585">
    <property type="component" value="Unassembled WGS sequence"/>
</dbReference>
<gene>
    <name evidence="4" type="ORF">GCM10025791_29330</name>
</gene>
<dbReference type="InterPro" id="IPR036388">
    <property type="entry name" value="WH-like_DNA-bd_sf"/>
</dbReference>
<organism evidence="4 5">
    <name type="scientific">Halioxenophilus aromaticivorans</name>
    <dbReference type="NCBI Taxonomy" id="1306992"/>
    <lineage>
        <taxon>Bacteria</taxon>
        <taxon>Pseudomonadati</taxon>
        <taxon>Pseudomonadota</taxon>
        <taxon>Gammaproteobacteria</taxon>
        <taxon>Alteromonadales</taxon>
        <taxon>Alteromonadaceae</taxon>
        <taxon>Halioxenophilus</taxon>
    </lineage>
</organism>
<dbReference type="SUPFAM" id="SSF48452">
    <property type="entry name" value="TPR-like"/>
    <property type="match status" value="1"/>
</dbReference>
<feature type="domain" description="HTH luxR-type" evidence="3">
    <location>
        <begin position="831"/>
        <end position="896"/>
    </location>
</feature>
<dbReference type="Gene3D" id="1.10.10.10">
    <property type="entry name" value="Winged helix-like DNA-binding domain superfamily/Winged helix DNA-binding domain"/>
    <property type="match status" value="1"/>
</dbReference>
<dbReference type="GO" id="GO:0004016">
    <property type="term" value="F:adenylate cyclase activity"/>
    <property type="evidence" value="ECO:0007669"/>
    <property type="project" value="TreeGrafter"/>
</dbReference>
<dbReference type="SUPFAM" id="SSF46894">
    <property type="entry name" value="C-terminal effector domain of the bipartite response regulators"/>
    <property type="match status" value="1"/>
</dbReference>
<dbReference type="InterPro" id="IPR041664">
    <property type="entry name" value="AAA_16"/>
</dbReference>
<dbReference type="Pfam" id="PF13191">
    <property type="entry name" value="AAA_16"/>
    <property type="match status" value="1"/>
</dbReference>
<dbReference type="PROSITE" id="PS00622">
    <property type="entry name" value="HTH_LUXR_1"/>
    <property type="match status" value="1"/>
</dbReference>
<dbReference type="AlphaFoldDB" id="A0AAV3U4T8"/>
<evidence type="ECO:0000256" key="2">
    <source>
        <dbReference type="ARBA" id="ARBA00022840"/>
    </source>
</evidence>
<reference evidence="5" key="1">
    <citation type="journal article" date="2019" name="Int. J. Syst. Evol. Microbiol.">
        <title>The Global Catalogue of Microorganisms (GCM) 10K type strain sequencing project: providing services to taxonomists for standard genome sequencing and annotation.</title>
        <authorList>
            <consortium name="The Broad Institute Genomics Platform"/>
            <consortium name="The Broad Institute Genome Sequencing Center for Infectious Disease"/>
            <person name="Wu L."/>
            <person name="Ma J."/>
        </authorList>
    </citation>
    <scope>NUCLEOTIDE SEQUENCE [LARGE SCALE GENOMIC DNA]</scope>
    <source>
        <strain evidence="5">JCM 19134</strain>
    </source>
</reference>
<dbReference type="SMART" id="SM00421">
    <property type="entry name" value="HTH_LUXR"/>
    <property type="match status" value="1"/>
</dbReference>
<protein>
    <submittedName>
        <fullName evidence="4">AAA family ATPase</fullName>
    </submittedName>
</protein>
<dbReference type="InterPro" id="IPR027417">
    <property type="entry name" value="P-loop_NTPase"/>
</dbReference>
<dbReference type="RefSeq" id="WP_345423750.1">
    <property type="nucleotide sequence ID" value="NZ_AP031496.1"/>
</dbReference>
<dbReference type="SMART" id="SM00028">
    <property type="entry name" value="TPR"/>
    <property type="match status" value="2"/>
</dbReference>
<comment type="caution">
    <text evidence="4">The sequence shown here is derived from an EMBL/GenBank/DDBJ whole genome shotgun (WGS) entry which is preliminary data.</text>
</comment>
<keyword evidence="1" id="KW-0547">Nucleotide-binding</keyword>
<dbReference type="Pfam" id="PF00196">
    <property type="entry name" value="GerE"/>
    <property type="match status" value="1"/>
</dbReference>
<dbReference type="Gene3D" id="3.40.50.300">
    <property type="entry name" value="P-loop containing nucleotide triphosphate hydrolases"/>
    <property type="match status" value="1"/>
</dbReference>
<dbReference type="CDD" id="cd06170">
    <property type="entry name" value="LuxR_C_like"/>
    <property type="match status" value="1"/>
</dbReference>
<dbReference type="PANTHER" id="PTHR16305:SF28">
    <property type="entry name" value="GUANYLATE CYCLASE DOMAIN-CONTAINING PROTEIN"/>
    <property type="match status" value="1"/>
</dbReference>
<accession>A0AAV3U4T8</accession>
<dbReference type="EMBL" id="BAABLX010000027">
    <property type="protein sequence ID" value="GAA4947696.1"/>
    <property type="molecule type" value="Genomic_DNA"/>
</dbReference>
<keyword evidence="5" id="KW-1185">Reference proteome</keyword>
<proteinExistence type="predicted"/>
<dbReference type="InterPro" id="IPR016032">
    <property type="entry name" value="Sig_transdc_resp-reg_C-effctor"/>
</dbReference>
<evidence type="ECO:0000256" key="1">
    <source>
        <dbReference type="ARBA" id="ARBA00022741"/>
    </source>
</evidence>
<evidence type="ECO:0000259" key="3">
    <source>
        <dbReference type="PROSITE" id="PS50043"/>
    </source>
</evidence>
<dbReference type="InterPro" id="IPR019734">
    <property type="entry name" value="TPR_rpt"/>
</dbReference>
<evidence type="ECO:0000313" key="4">
    <source>
        <dbReference type="EMBL" id="GAA4947696.1"/>
    </source>
</evidence>
<dbReference type="PANTHER" id="PTHR16305">
    <property type="entry name" value="TESTICULAR SOLUBLE ADENYLYL CYCLASE"/>
    <property type="match status" value="1"/>
</dbReference>
<dbReference type="InterPro" id="IPR000792">
    <property type="entry name" value="Tscrpt_reg_LuxR_C"/>
</dbReference>
<dbReference type="GO" id="GO:0006355">
    <property type="term" value="P:regulation of DNA-templated transcription"/>
    <property type="evidence" value="ECO:0007669"/>
    <property type="project" value="InterPro"/>
</dbReference>